<dbReference type="InterPro" id="IPR052736">
    <property type="entry name" value="Stf3_sulfotransferase"/>
</dbReference>
<keyword evidence="1" id="KW-0808">Transferase</keyword>
<keyword evidence="2" id="KW-1185">Reference proteome</keyword>
<dbReference type="PANTHER" id="PTHR36451">
    <property type="entry name" value="PAPS-DEPENDENT SULFOTRANSFERASE STF3"/>
    <property type="match status" value="1"/>
</dbReference>
<dbReference type="PANTHER" id="PTHR36451:SF1">
    <property type="entry name" value="OMEGA-HYDROXY-BETA-DIHYDROMENAQUINONE-9 SULFOTRANSFERASE STF3"/>
    <property type="match status" value="1"/>
</dbReference>
<dbReference type="RefSeq" id="WP_163804466.1">
    <property type="nucleotide sequence ID" value="NZ_AP022620.1"/>
</dbReference>
<dbReference type="Proteomes" id="UP000467249">
    <property type="component" value="Chromosome"/>
</dbReference>
<dbReference type="SUPFAM" id="SSF52540">
    <property type="entry name" value="P-loop containing nucleoside triphosphate hydrolases"/>
    <property type="match status" value="1"/>
</dbReference>
<dbReference type="AlphaFoldDB" id="A0A6N4W7T4"/>
<proteinExistence type="predicted"/>
<organism evidence="1 2">
    <name type="scientific">Mycolicibacterium anyangense</name>
    <dbReference type="NCBI Taxonomy" id="1431246"/>
    <lineage>
        <taxon>Bacteria</taxon>
        <taxon>Bacillati</taxon>
        <taxon>Actinomycetota</taxon>
        <taxon>Actinomycetes</taxon>
        <taxon>Mycobacteriales</taxon>
        <taxon>Mycobacteriaceae</taxon>
        <taxon>Mycolicibacterium</taxon>
    </lineage>
</organism>
<dbReference type="GO" id="GO:0016740">
    <property type="term" value="F:transferase activity"/>
    <property type="evidence" value="ECO:0007669"/>
    <property type="project" value="UniProtKB-KW"/>
</dbReference>
<evidence type="ECO:0000313" key="1">
    <source>
        <dbReference type="EMBL" id="BBZ77099.1"/>
    </source>
</evidence>
<name>A0A6N4W7T4_9MYCO</name>
<evidence type="ECO:0000313" key="2">
    <source>
        <dbReference type="Proteomes" id="UP000467249"/>
    </source>
</evidence>
<accession>A0A6N4W7T4</accession>
<dbReference type="Gene3D" id="3.40.50.300">
    <property type="entry name" value="P-loop containing nucleotide triphosphate hydrolases"/>
    <property type="match status" value="1"/>
</dbReference>
<dbReference type="EMBL" id="AP022620">
    <property type="protein sequence ID" value="BBZ77099.1"/>
    <property type="molecule type" value="Genomic_DNA"/>
</dbReference>
<gene>
    <name evidence="1" type="ORF">MANY_24360</name>
</gene>
<protein>
    <submittedName>
        <fullName evidence="1">Sulfotransferase family protein</fullName>
    </submittedName>
</protein>
<reference evidence="1 2" key="1">
    <citation type="journal article" date="2019" name="Emerg. Microbes Infect.">
        <title>Comprehensive subspecies identification of 175 nontuberculous mycobacteria species based on 7547 genomic profiles.</title>
        <authorList>
            <person name="Matsumoto Y."/>
            <person name="Kinjo T."/>
            <person name="Motooka D."/>
            <person name="Nabeya D."/>
            <person name="Jung N."/>
            <person name="Uechi K."/>
            <person name="Horii T."/>
            <person name="Iida T."/>
            <person name="Fujita J."/>
            <person name="Nakamura S."/>
        </authorList>
    </citation>
    <scope>NUCLEOTIDE SEQUENCE [LARGE SCALE GENOMIC DNA]</scope>
    <source>
        <strain evidence="1 2">JCM 30275</strain>
    </source>
</reference>
<dbReference type="Pfam" id="PF13469">
    <property type="entry name" value="Sulfotransfer_3"/>
    <property type="match status" value="1"/>
</dbReference>
<dbReference type="InterPro" id="IPR027417">
    <property type="entry name" value="P-loop_NTPase"/>
</dbReference>
<sequence length="381" mass="43184">MQFSAALEKIHTDATQATGLDDFGTADYLEGLNRILDALNAASTLTDEGAPAALNLLTAALAERLRTQHAWRENPGYADVVITAPVVITGIPRTGTTALHRLLACDPQFQGVERWLSSNPMPRPARETWAQAPEFKACEAQVQAFLAAMPGFTDVHELDPQGVDECLELLKQDFVSNYFASMLGIPAYREWWLTADELPSYRRYADILRLIGLNDQDKRWLLKNPGHVWGIDHLFEVFPDAMVVQTHRNPVKTLPSVARVLEMPRSMYHGDNVDPAQIGPSEADLWRRAIDRTEIARRRHPDKFFDVKQSDLRQDPIGTVRGLYRQLGLELADEVERDMRRWLDEQPEQQRQAPDAPPERYGLTVKGIQDQFGDYIAKYEL</sequence>
<dbReference type="KEGG" id="many:MANY_24360"/>